<dbReference type="EC" id="2.7.13.3" evidence="3"/>
<dbReference type="PANTHER" id="PTHR43047">
    <property type="entry name" value="TWO-COMPONENT HISTIDINE PROTEIN KINASE"/>
    <property type="match status" value="1"/>
</dbReference>
<evidence type="ECO:0000259" key="14">
    <source>
        <dbReference type="PROSITE" id="PS50112"/>
    </source>
</evidence>
<dbReference type="InterPro" id="IPR003594">
    <property type="entry name" value="HATPase_dom"/>
</dbReference>
<evidence type="ECO:0000256" key="7">
    <source>
        <dbReference type="ARBA" id="ARBA00023012"/>
    </source>
</evidence>
<dbReference type="PROSITE" id="PS50113">
    <property type="entry name" value="PAC"/>
    <property type="match status" value="2"/>
</dbReference>
<dbReference type="InterPro" id="IPR013656">
    <property type="entry name" value="PAS_4"/>
</dbReference>
<evidence type="ECO:0000313" key="17">
    <source>
        <dbReference type="Proteomes" id="UP000641646"/>
    </source>
</evidence>
<evidence type="ECO:0000259" key="13">
    <source>
        <dbReference type="PROSITE" id="PS50110"/>
    </source>
</evidence>
<dbReference type="SMART" id="SM00388">
    <property type="entry name" value="HisKA"/>
    <property type="match status" value="1"/>
</dbReference>
<dbReference type="InterPro" id="IPR011006">
    <property type="entry name" value="CheY-like_superfamily"/>
</dbReference>
<feature type="domain" description="Response regulatory" evidence="13">
    <location>
        <begin position="6"/>
        <end position="122"/>
    </location>
</feature>
<comment type="caution">
    <text evidence="16">The sequence shown here is derived from an EMBL/GenBank/DDBJ whole genome shotgun (WGS) entry which is preliminary data.</text>
</comment>
<dbReference type="Pfam" id="PF01590">
    <property type="entry name" value="GAF"/>
    <property type="match status" value="3"/>
</dbReference>
<evidence type="ECO:0000256" key="1">
    <source>
        <dbReference type="ARBA" id="ARBA00000085"/>
    </source>
</evidence>
<keyword evidence="5" id="KW-0808">Transferase</keyword>
<dbReference type="SUPFAM" id="SSF55874">
    <property type="entry name" value="ATPase domain of HSP90 chaperone/DNA topoisomerase II/histidine kinase"/>
    <property type="match status" value="1"/>
</dbReference>
<reference evidence="16" key="1">
    <citation type="journal article" date="2015" name="ISME J.">
        <title>Draft Genome Sequence of Streptomyces incarnatus NRRL8089, which Produces the Nucleoside Antibiotic Sinefungin.</title>
        <authorList>
            <person name="Oshima K."/>
            <person name="Hattori M."/>
            <person name="Shimizu H."/>
            <person name="Fukuda K."/>
            <person name="Nemoto M."/>
            <person name="Inagaki K."/>
            <person name="Tamura T."/>
        </authorList>
    </citation>
    <scope>NUCLEOTIDE SEQUENCE</scope>
    <source>
        <strain evidence="16">FACHB-1375</strain>
    </source>
</reference>
<keyword evidence="6" id="KW-0418">Kinase</keyword>
<evidence type="ECO:0000256" key="4">
    <source>
        <dbReference type="ARBA" id="ARBA00022553"/>
    </source>
</evidence>
<comment type="catalytic activity">
    <reaction evidence="1">
        <text>ATP + protein L-histidine = ADP + protein N-phospho-L-histidine.</text>
        <dbReference type="EC" id="2.7.13.3"/>
    </reaction>
</comment>
<dbReference type="Pfam" id="PF00072">
    <property type="entry name" value="Response_reg"/>
    <property type="match status" value="1"/>
</dbReference>
<evidence type="ECO:0000256" key="9">
    <source>
        <dbReference type="PROSITE-ProRule" id="PRU00169"/>
    </source>
</evidence>
<evidence type="ECO:0000256" key="8">
    <source>
        <dbReference type="ARBA" id="ARBA00074306"/>
    </source>
</evidence>
<dbReference type="CDD" id="cd00130">
    <property type="entry name" value="PAS"/>
    <property type="match status" value="2"/>
</dbReference>
<keyword evidence="4 9" id="KW-0597">Phosphoprotein</keyword>
<dbReference type="InterPro" id="IPR003018">
    <property type="entry name" value="GAF"/>
</dbReference>
<dbReference type="SUPFAM" id="SSF55781">
    <property type="entry name" value="GAF domain-like"/>
    <property type="match status" value="3"/>
</dbReference>
<dbReference type="Pfam" id="PF08447">
    <property type="entry name" value="PAS_3"/>
    <property type="match status" value="1"/>
</dbReference>
<evidence type="ECO:0000256" key="3">
    <source>
        <dbReference type="ARBA" id="ARBA00012438"/>
    </source>
</evidence>
<evidence type="ECO:0000259" key="15">
    <source>
        <dbReference type="PROSITE" id="PS50113"/>
    </source>
</evidence>
<dbReference type="InterPro" id="IPR036097">
    <property type="entry name" value="HisK_dim/P_sf"/>
</dbReference>
<dbReference type="Gene3D" id="3.30.450.20">
    <property type="entry name" value="PAS domain"/>
    <property type="match status" value="2"/>
</dbReference>
<sequence>MSEKLKILVVDDDLVDRMAVRRALKASGEEIEVREADNCTDAIAVLKQIGFDCVFLDYRLPDIDGLTLLTQLRSAGFKMPIVVLTGQGDEQIAVEMMKAGASDYLAKAKLSAESLSRSLRNAIRIYRVERDAELIEQKLKISEERYRLVLEGSSEAIWDWDINKNEIYWNDRLVEIIGLSGSELGGESEDVASTWESFSELIHPEDRGKVKAALVRHLCYNAEFDLEFRLRHFSGEYRYCMTRGKAQRDRQGRPIRMAGIINDITLTKLAEEQLRRRFEELETIYQITEAVSRAAGLEELYQVALKGLQRALKADRTSVLLFDADGVMRFKAWCKLSEEYRRSVEGHSPWTSETNNPQPICIADVETSTIADFRFEIADFREKVKSEISNLKSTILNEGIRSLAFIPLIAQEKLIGKFMLYYNVPHEFTGQEIQLAQTIASNVAFAVERKQAEEALYRREQEFKALVENAPDIIARYDKQSRLIYVSPALERATGTMPQSIIGKTLWELELPGEMKLKWQKGLRDAFATGLQQVIEFDYPAPHGQTRYYQARLVPELAQDGSPEYVLSVARDITDRKRAEDSQRFLADASTILSLSLECDVTWSNLAELAVPQIADWCVIDVLDAGVLGTALNVAALNTGSGENMTAASMQVSPTLHRVALSHIDQSKMASLQGLQTSYSVNLNASLFGSLDGNIFKSLKEVTTIVGKVLQTGQSQLYPEINDEKLFADVLDEKQLTILCQLAPKSIMCVPLVARGRTLGVITFGISESSRQYTQADLKLAEDLARRAALAVDNARLYRESQEATQNLRKAIVILGEQQQQLRTLQRLTNLLNQRLGNLPDLLQVMVQSVCDAICGAQFCFIVLHNAQCDRLLLTVAAGMGVENLQLEDALDDADGWLTKAVSNGEFQFSPVEVSGNSQGEREEGEGNSIQNPKSKIQNSSSFSSPSPLLPSSIPASVCAVAIESAEAGRLGILAIGNWQDPYAFDAEDRHLLVAVGEQAAIAINNARLIKALEEREDRLAQQNQLLANQNRELENQRQQIQLQNLQLLEAARLKSQFLASVSHELRTPLNAIIGFSQLILRSAMRARNDTVVETSRKSEVDWFAPGSKSPQEATTETEFSKQDAGQSLASGQENMVERILNNGKQLLTLIDDILDLSKIEAGRMELEREQINLANLVTATAEELRSLAEDKQLEYQVFTNLSNPLIVNDSARLRQVLINLLSNAIKFTNVGRVKIEASEVGGDRLALTVTDTGIGIAEENLEQIFEEFRQLDQSTTKLHYGTGLGLAIIRSLVHLMKGTVTVKSKLGEGSIFRVEIPRELPLSPNRNHVKKTRRLLR</sequence>
<dbReference type="PRINTS" id="PR00344">
    <property type="entry name" value="BCTRLSENSOR"/>
</dbReference>
<dbReference type="Pfam" id="PF00512">
    <property type="entry name" value="HisKA"/>
    <property type="match status" value="1"/>
</dbReference>
<dbReference type="Pfam" id="PF02518">
    <property type="entry name" value="HATPase_c"/>
    <property type="match status" value="1"/>
</dbReference>
<dbReference type="PROSITE" id="PS50112">
    <property type="entry name" value="PAS"/>
    <property type="match status" value="2"/>
</dbReference>
<dbReference type="CDD" id="cd00156">
    <property type="entry name" value="REC"/>
    <property type="match status" value="1"/>
</dbReference>
<dbReference type="InterPro" id="IPR001610">
    <property type="entry name" value="PAC"/>
</dbReference>
<dbReference type="NCBIfam" id="TIGR00229">
    <property type="entry name" value="sensory_box"/>
    <property type="match status" value="2"/>
</dbReference>
<evidence type="ECO:0000256" key="6">
    <source>
        <dbReference type="ARBA" id="ARBA00022777"/>
    </source>
</evidence>
<protein>
    <recommendedName>
        <fullName evidence="8">Circadian input-output histidine kinase CikA</fullName>
        <ecNumber evidence="3">2.7.13.3</ecNumber>
    </recommendedName>
</protein>
<dbReference type="GO" id="GO:0000155">
    <property type="term" value="F:phosphorelay sensor kinase activity"/>
    <property type="evidence" value="ECO:0007669"/>
    <property type="project" value="InterPro"/>
</dbReference>
<gene>
    <name evidence="16" type="ORF">H6G03_01680</name>
</gene>
<dbReference type="InterPro" id="IPR000014">
    <property type="entry name" value="PAS"/>
</dbReference>
<dbReference type="Gene3D" id="3.30.450.40">
    <property type="match status" value="3"/>
</dbReference>
<feature type="domain" description="Histidine kinase" evidence="12">
    <location>
        <begin position="1061"/>
        <end position="1321"/>
    </location>
</feature>
<dbReference type="FunFam" id="3.30.565.10:FF:000010">
    <property type="entry name" value="Sensor histidine kinase RcsC"/>
    <property type="match status" value="1"/>
</dbReference>
<dbReference type="SMART" id="SM00091">
    <property type="entry name" value="PAS"/>
    <property type="match status" value="2"/>
</dbReference>
<feature type="compositionally biased region" description="Low complexity" evidence="11">
    <location>
        <begin position="933"/>
        <end position="948"/>
    </location>
</feature>
<dbReference type="GO" id="GO:0005886">
    <property type="term" value="C:plasma membrane"/>
    <property type="evidence" value="ECO:0007669"/>
    <property type="project" value="TreeGrafter"/>
</dbReference>
<feature type="coiled-coil region" evidence="10">
    <location>
        <begin position="1006"/>
        <end position="1051"/>
    </location>
</feature>
<evidence type="ECO:0000256" key="10">
    <source>
        <dbReference type="SAM" id="Coils"/>
    </source>
</evidence>
<dbReference type="SUPFAM" id="SSF47384">
    <property type="entry name" value="Homodimeric domain of signal transducing histidine kinase"/>
    <property type="match status" value="1"/>
</dbReference>
<dbReference type="Gene3D" id="3.30.565.10">
    <property type="entry name" value="Histidine kinase-like ATPase, C-terminal domain"/>
    <property type="match status" value="1"/>
</dbReference>
<feature type="domain" description="PAC" evidence="15">
    <location>
        <begin position="224"/>
        <end position="276"/>
    </location>
</feature>
<dbReference type="SMART" id="SM00387">
    <property type="entry name" value="HATPase_c"/>
    <property type="match status" value="1"/>
</dbReference>
<dbReference type="Pfam" id="PF08448">
    <property type="entry name" value="PAS_4"/>
    <property type="match status" value="1"/>
</dbReference>
<dbReference type="EMBL" id="JACJPW010000002">
    <property type="protein sequence ID" value="MBD2179832.1"/>
    <property type="molecule type" value="Genomic_DNA"/>
</dbReference>
<dbReference type="InterPro" id="IPR004358">
    <property type="entry name" value="Sig_transdc_His_kin-like_C"/>
</dbReference>
<evidence type="ECO:0000256" key="11">
    <source>
        <dbReference type="SAM" id="MobiDB-lite"/>
    </source>
</evidence>
<dbReference type="Gene3D" id="3.40.50.2300">
    <property type="match status" value="1"/>
</dbReference>
<dbReference type="SUPFAM" id="SSF55785">
    <property type="entry name" value="PYP-like sensor domain (PAS domain)"/>
    <property type="match status" value="2"/>
</dbReference>
<dbReference type="InterPro" id="IPR029016">
    <property type="entry name" value="GAF-like_dom_sf"/>
</dbReference>
<dbReference type="Gene3D" id="1.10.287.130">
    <property type="match status" value="1"/>
</dbReference>
<dbReference type="CDD" id="cd00082">
    <property type="entry name" value="HisKA"/>
    <property type="match status" value="1"/>
</dbReference>
<feature type="modified residue" description="4-aspartylphosphate" evidence="9">
    <location>
        <position position="57"/>
    </location>
</feature>
<comment type="similarity">
    <text evidence="2">In the N-terminal section; belongs to the phytochrome family.</text>
</comment>
<evidence type="ECO:0000256" key="2">
    <source>
        <dbReference type="ARBA" id="ARBA00006402"/>
    </source>
</evidence>
<dbReference type="CDD" id="cd16922">
    <property type="entry name" value="HATPase_EvgS-ArcB-TorS-like"/>
    <property type="match status" value="1"/>
</dbReference>
<dbReference type="PROSITE" id="PS50109">
    <property type="entry name" value="HIS_KIN"/>
    <property type="match status" value="1"/>
</dbReference>
<dbReference type="RefSeq" id="WP_190461415.1">
    <property type="nucleotide sequence ID" value="NZ_JACJPW010000002.1"/>
</dbReference>
<dbReference type="InterPro" id="IPR001789">
    <property type="entry name" value="Sig_transdc_resp-reg_receiver"/>
</dbReference>
<evidence type="ECO:0000259" key="12">
    <source>
        <dbReference type="PROSITE" id="PS50109"/>
    </source>
</evidence>
<dbReference type="InterPro" id="IPR003661">
    <property type="entry name" value="HisK_dim/P_dom"/>
</dbReference>
<feature type="domain" description="PAS" evidence="14">
    <location>
        <begin position="142"/>
        <end position="214"/>
    </location>
</feature>
<feature type="domain" description="PAC" evidence="15">
    <location>
        <begin position="533"/>
        <end position="585"/>
    </location>
</feature>
<dbReference type="SMART" id="SM00086">
    <property type="entry name" value="PAC"/>
    <property type="match status" value="2"/>
</dbReference>
<dbReference type="SMART" id="SM00065">
    <property type="entry name" value="GAF"/>
    <property type="match status" value="3"/>
</dbReference>
<dbReference type="PANTHER" id="PTHR43047:SF72">
    <property type="entry name" value="OSMOSENSING HISTIDINE PROTEIN KINASE SLN1"/>
    <property type="match status" value="1"/>
</dbReference>
<dbReference type="InterPro" id="IPR035965">
    <property type="entry name" value="PAS-like_dom_sf"/>
</dbReference>
<dbReference type="SUPFAM" id="SSF52172">
    <property type="entry name" value="CheY-like"/>
    <property type="match status" value="1"/>
</dbReference>
<dbReference type="PROSITE" id="PS50110">
    <property type="entry name" value="RESPONSE_REGULATORY"/>
    <property type="match status" value="1"/>
</dbReference>
<accession>A0A926VBE9</accession>
<feature type="domain" description="PAS" evidence="14">
    <location>
        <begin position="459"/>
        <end position="530"/>
    </location>
</feature>
<organism evidence="16 17">
    <name type="scientific">Aerosakkonema funiforme FACHB-1375</name>
    <dbReference type="NCBI Taxonomy" id="2949571"/>
    <lineage>
        <taxon>Bacteria</taxon>
        <taxon>Bacillati</taxon>
        <taxon>Cyanobacteriota</taxon>
        <taxon>Cyanophyceae</taxon>
        <taxon>Oscillatoriophycideae</taxon>
        <taxon>Aerosakkonematales</taxon>
        <taxon>Aerosakkonemataceae</taxon>
        <taxon>Aerosakkonema</taxon>
    </lineage>
</organism>
<evidence type="ECO:0000256" key="5">
    <source>
        <dbReference type="ARBA" id="ARBA00022679"/>
    </source>
</evidence>
<name>A0A926VBE9_9CYAN</name>
<evidence type="ECO:0000313" key="16">
    <source>
        <dbReference type="EMBL" id="MBD2179832.1"/>
    </source>
</evidence>
<dbReference type="InterPro" id="IPR005467">
    <property type="entry name" value="His_kinase_dom"/>
</dbReference>
<feature type="compositionally biased region" description="Polar residues" evidence="11">
    <location>
        <begin position="1109"/>
        <end position="1124"/>
    </location>
</feature>
<keyword evidence="10" id="KW-0175">Coiled coil</keyword>
<dbReference type="InterPro" id="IPR036890">
    <property type="entry name" value="HATPase_C_sf"/>
</dbReference>
<feature type="region of interest" description="Disordered" evidence="11">
    <location>
        <begin position="910"/>
        <end position="948"/>
    </location>
</feature>
<keyword evidence="7" id="KW-0902">Two-component regulatory system</keyword>
<dbReference type="GO" id="GO:0009927">
    <property type="term" value="F:histidine phosphotransfer kinase activity"/>
    <property type="evidence" value="ECO:0007669"/>
    <property type="project" value="TreeGrafter"/>
</dbReference>
<keyword evidence="17" id="KW-1185">Reference proteome</keyword>
<dbReference type="InterPro" id="IPR000700">
    <property type="entry name" value="PAS-assoc_C"/>
</dbReference>
<reference evidence="16" key="2">
    <citation type="submission" date="2020-08" db="EMBL/GenBank/DDBJ databases">
        <authorList>
            <person name="Chen M."/>
            <person name="Teng W."/>
            <person name="Zhao L."/>
            <person name="Hu C."/>
            <person name="Zhou Y."/>
            <person name="Han B."/>
            <person name="Song L."/>
            <person name="Shu W."/>
        </authorList>
    </citation>
    <scope>NUCLEOTIDE SEQUENCE</scope>
    <source>
        <strain evidence="16">FACHB-1375</strain>
    </source>
</reference>
<proteinExistence type="inferred from homology"/>
<feature type="region of interest" description="Disordered" evidence="11">
    <location>
        <begin position="1103"/>
        <end position="1124"/>
    </location>
</feature>
<dbReference type="SMART" id="SM00448">
    <property type="entry name" value="REC"/>
    <property type="match status" value="1"/>
</dbReference>
<dbReference type="InterPro" id="IPR013655">
    <property type="entry name" value="PAS_fold_3"/>
</dbReference>
<dbReference type="Proteomes" id="UP000641646">
    <property type="component" value="Unassembled WGS sequence"/>
</dbReference>